<reference evidence="1 2" key="1">
    <citation type="journal article" date="2012" name="Science">
        <title>The Paleozoic origin of enzymatic lignin decomposition reconstructed from 31 fungal genomes.</title>
        <authorList>
            <person name="Floudas D."/>
            <person name="Binder M."/>
            <person name="Riley R."/>
            <person name="Barry K."/>
            <person name="Blanchette R.A."/>
            <person name="Henrissat B."/>
            <person name="Martinez A.T."/>
            <person name="Otillar R."/>
            <person name="Spatafora J.W."/>
            <person name="Yadav J.S."/>
            <person name="Aerts A."/>
            <person name="Benoit I."/>
            <person name="Boyd A."/>
            <person name="Carlson A."/>
            <person name="Copeland A."/>
            <person name="Coutinho P.M."/>
            <person name="de Vries R.P."/>
            <person name="Ferreira P."/>
            <person name="Findley K."/>
            <person name="Foster B."/>
            <person name="Gaskell J."/>
            <person name="Glotzer D."/>
            <person name="Gorecki P."/>
            <person name="Heitman J."/>
            <person name="Hesse C."/>
            <person name="Hori C."/>
            <person name="Igarashi K."/>
            <person name="Jurgens J.A."/>
            <person name="Kallen N."/>
            <person name="Kersten P."/>
            <person name="Kohler A."/>
            <person name="Kuees U."/>
            <person name="Kumar T.K.A."/>
            <person name="Kuo A."/>
            <person name="LaButti K."/>
            <person name="Larrondo L.F."/>
            <person name="Lindquist E."/>
            <person name="Ling A."/>
            <person name="Lombard V."/>
            <person name="Lucas S."/>
            <person name="Lundell T."/>
            <person name="Martin R."/>
            <person name="McLaughlin D.J."/>
            <person name="Morgenstern I."/>
            <person name="Morin E."/>
            <person name="Murat C."/>
            <person name="Nagy L.G."/>
            <person name="Nolan M."/>
            <person name="Ohm R.A."/>
            <person name="Patyshakuliyeva A."/>
            <person name="Rokas A."/>
            <person name="Ruiz-Duenas F.J."/>
            <person name="Sabat G."/>
            <person name="Salamov A."/>
            <person name="Samejima M."/>
            <person name="Schmutz J."/>
            <person name="Slot J.C."/>
            <person name="St John F."/>
            <person name="Stenlid J."/>
            <person name="Sun H."/>
            <person name="Sun S."/>
            <person name="Syed K."/>
            <person name="Tsang A."/>
            <person name="Wiebenga A."/>
            <person name="Young D."/>
            <person name="Pisabarro A."/>
            <person name="Eastwood D.C."/>
            <person name="Martin F."/>
            <person name="Cullen D."/>
            <person name="Grigoriev I.V."/>
            <person name="Hibbett D.S."/>
        </authorList>
    </citation>
    <scope>NUCLEOTIDE SEQUENCE [LARGE SCALE GENOMIC DNA]</scope>
    <source>
        <strain evidence="1 2">ATCC 11539</strain>
    </source>
</reference>
<sequence length="368" mass="43281">MSASPSAASVAHRARLSAAFSELRRVRPRVPFWELSAHRVPTLWSLYRGLLREAPSNDVYFQVRKAFRDNKHLTSATATREELIRGHKSLDAFRKAKKGDERLQRILERYSRLVAVRREKDRWRDLILKEQAWHEKLLNRPILTGSFIRASVYNKPLPRLKPQPIHITGMINRRRKTRAIRGERFAMYQEWMEFLKYEERFEAGLTRVSMGMFEPIFTGHMNEWYRPINEVRASIRKSFELDSQRENAPYTPELLEVVTAARREKLANKTRERLRELRGEDTKHSFLRKRAGPPAHVLARMTPEERRLDFVSRSLSEVGYVAAVKKRLGFKLREPDLWRVELGEAGDKVRLQSAKERLESENKRIGGE</sequence>
<dbReference type="KEGG" id="gtr:GLOTRDRAFT_81826"/>
<accession>S7R8W7</accession>
<dbReference type="AlphaFoldDB" id="S7R8W7"/>
<proteinExistence type="predicted"/>
<dbReference type="GeneID" id="19309115"/>
<evidence type="ECO:0000313" key="1">
    <source>
        <dbReference type="EMBL" id="EPQ50755.1"/>
    </source>
</evidence>
<dbReference type="EMBL" id="KB469313">
    <property type="protein sequence ID" value="EPQ50755.1"/>
    <property type="molecule type" value="Genomic_DNA"/>
</dbReference>
<dbReference type="RefSeq" id="XP_007870659.1">
    <property type="nucleotide sequence ID" value="XM_007872468.1"/>
</dbReference>
<protein>
    <submittedName>
        <fullName evidence="1">Uncharacterized protein</fullName>
    </submittedName>
</protein>
<dbReference type="OrthoDB" id="2571149at2759"/>
<dbReference type="STRING" id="670483.S7R8W7"/>
<dbReference type="HOGENOM" id="CLU_727557_0_0_1"/>
<name>S7R8W7_GLOTA</name>
<keyword evidence="2" id="KW-1185">Reference proteome</keyword>
<organism evidence="1 2">
    <name type="scientific">Gloeophyllum trabeum (strain ATCC 11539 / FP-39264 / Madison 617)</name>
    <name type="common">Brown rot fungus</name>
    <dbReference type="NCBI Taxonomy" id="670483"/>
    <lineage>
        <taxon>Eukaryota</taxon>
        <taxon>Fungi</taxon>
        <taxon>Dikarya</taxon>
        <taxon>Basidiomycota</taxon>
        <taxon>Agaricomycotina</taxon>
        <taxon>Agaricomycetes</taxon>
        <taxon>Gloeophyllales</taxon>
        <taxon>Gloeophyllaceae</taxon>
        <taxon>Gloeophyllum</taxon>
    </lineage>
</organism>
<dbReference type="eggNOG" id="ENOG502SFN1">
    <property type="taxonomic scope" value="Eukaryota"/>
</dbReference>
<dbReference type="Proteomes" id="UP000030669">
    <property type="component" value="Unassembled WGS sequence"/>
</dbReference>
<gene>
    <name evidence="1" type="ORF">GLOTRDRAFT_81826</name>
</gene>
<evidence type="ECO:0000313" key="2">
    <source>
        <dbReference type="Proteomes" id="UP000030669"/>
    </source>
</evidence>
<dbReference type="OMA" id="NARCKKE"/>